<dbReference type="Pfam" id="PF25841">
    <property type="entry name" value="Ulvan_lyase_C"/>
    <property type="match status" value="1"/>
</dbReference>
<dbReference type="InterPro" id="IPR008928">
    <property type="entry name" value="6-hairpin_glycosidase_sf"/>
</dbReference>
<dbReference type="Pfam" id="PF25840">
    <property type="entry name" value="Ulvan_lyase_N"/>
    <property type="match status" value="1"/>
</dbReference>
<dbReference type="InterPro" id="IPR058908">
    <property type="entry name" value="P29_C"/>
</dbReference>
<organism evidence="3 4">
    <name type="scientific">Tamlana crocina</name>
    <dbReference type="NCBI Taxonomy" id="393006"/>
    <lineage>
        <taxon>Bacteria</taxon>
        <taxon>Pseudomonadati</taxon>
        <taxon>Bacteroidota</taxon>
        <taxon>Flavobacteriia</taxon>
        <taxon>Flavobacteriales</taxon>
        <taxon>Flavobacteriaceae</taxon>
        <taxon>Tamlana</taxon>
    </lineage>
</organism>
<accession>A0ABX1D7H7</accession>
<feature type="domain" description="Broad-specificity ulvan lyase C-terminal" evidence="2">
    <location>
        <begin position="404"/>
        <end position="638"/>
    </location>
</feature>
<evidence type="ECO:0000313" key="4">
    <source>
        <dbReference type="Proteomes" id="UP000760545"/>
    </source>
</evidence>
<evidence type="ECO:0000313" key="3">
    <source>
        <dbReference type="EMBL" id="NJX14291.1"/>
    </source>
</evidence>
<protein>
    <submittedName>
        <fullName evidence="3">Uncharacterized protein</fullName>
    </submittedName>
</protein>
<feature type="domain" description="Broad-specificity ulvan lyase N-terminal" evidence="1">
    <location>
        <begin position="50"/>
        <end position="398"/>
    </location>
</feature>
<proteinExistence type="predicted"/>
<gene>
    <name evidence="3" type="ORF">HC176_02165</name>
</gene>
<dbReference type="Gene3D" id="1.50.10.100">
    <property type="entry name" value="Chondroitin AC/alginate lyase"/>
    <property type="match status" value="1"/>
</dbReference>
<dbReference type="InterPro" id="IPR008929">
    <property type="entry name" value="Chondroitin_lyas"/>
</dbReference>
<evidence type="ECO:0000259" key="1">
    <source>
        <dbReference type="Pfam" id="PF25840"/>
    </source>
</evidence>
<evidence type="ECO:0000259" key="2">
    <source>
        <dbReference type="Pfam" id="PF25841"/>
    </source>
</evidence>
<reference evidence="3 4" key="1">
    <citation type="submission" date="2020-03" db="EMBL/GenBank/DDBJ databases">
        <title>Tamlana sp. nov, isolated from XXX.</title>
        <authorList>
            <person name="Cao W.R."/>
        </authorList>
    </citation>
    <scope>NUCLEOTIDE SEQUENCE [LARGE SCALE GENOMIC DNA]</scope>
    <source>
        <strain evidence="3 4">HST1-43</strain>
    </source>
</reference>
<dbReference type="Proteomes" id="UP000760545">
    <property type="component" value="Unassembled WGS sequence"/>
</dbReference>
<keyword evidence="4" id="KW-1185">Reference proteome</keyword>
<dbReference type="InterPro" id="IPR058907">
    <property type="entry name" value="P29_N"/>
</dbReference>
<sequence length="639" mass="71926">MERRSFINVSILGGMGLLLPAYACGKGKSVNKTINLDNLTAFQKQCFNLLKTWCDAMIREQVNNENDPVMHGTLYCRACETVHGRAHDAVYPLMCMADITGDKKYLDAAFKLLDWSVNVDGPDGSWTNDVGNPDSWKGITVFGSIALGEALHYHGHLFSKEDKLKWEARLKKAIHYVYETFHMDYSHVNYRFTAAYGLCFLGEYFSEDKYIKRGEEFAATVYEYLTEPNKLMFGEDKPNKSKSKKGLYGIDLGYNVEESLNGIVQYAILKKDEKMLDVLTESMNGHLEFMLPDGAWDNSFGTRQNKWTYWGSRTADGCQPAFTLMADRNPAFGTAAALSTELLERCTVSGLLAGGLHYKSHGVEPCIHHTFAHAKSLAFVLDNLKATKGVNKKTPIPRSVRDGVEHFPELDVWLGARGPWRSTVSTYDKVWKKKYSVAGMGGALNVLWHEKVGPLFTASMAEYILVEPNNQQEQPEIDFCLTPRVERFIDGVWYTNIHDLNAKVSYTDNNNTIDFLAEVKLTNREKEVVGSDAEFKLNYLFDKNQATIKARRTSTSFNGDTLVLPLISPTGEQFVQVSNHSIEIHKKEAVVTINSNVPINIKELQEERVFNQVPGMEVLPIMVVFPQSVTEVVCTITVS</sequence>
<dbReference type="EMBL" id="JAAVJS010000002">
    <property type="protein sequence ID" value="NJX14291.1"/>
    <property type="molecule type" value="Genomic_DNA"/>
</dbReference>
<name>A0ABX1D7H7_9FLAO</name>
<comment type="caution">
    <text evidence="3">The sequence shown here is derived from an EMBL/GenBank/DDBJ whole genome shotgun (WGS) entry which is preliminary data.</text>
</comment>
<dbReference type="RefSeq" id="WP_167916541.1">
    <property type="nucleotide sequence ID" value="NZ_JAAVJS010000002.1"/>
</dbReference>
<dbReference type="SUPFAM" id="SSF48208">
    <property type="entry name" value="Six-hairpin glycosidases"/>
    <property type="match status" value="1"/>
</dbReference>